<dbReference type="PANTHER" id="PTHR33395:SF22">
    <property type="entry name" value="REVERSE TRANSCRIPTASE DOMAIN-CONTAINING PROTEIN"/>
    <property type="match status" value="1"/>
</dbReference>
<gene>
    <name evidence="1" type="ORF">EVAR_49411_1</name>
</gene>
<dbReference type="OrthoDB" id="425681at2759"/>
<evidence type="ECO:0008006" key="3">
    <source>
        <dbReference type="Google" id="ProtNLM"/>
    </source>
</evidence>
<organism evidence="1 2">
    <name type="scientific">Eumeta variegata</name>
    <name type="common">Bagworm moth</name>
    <name type="synonym">Eumeta japonica</name>
    <dbReference type="NCBI Taxonomy" id="151549"/>
    <lineage>
        <taxon>Eukaryota</taxon>
        <taxon>Metazoa</taxon>
        <taxon>Ecdysozoa</taxon>
        <taxon>Arthropoda</taxon>
        <taxon>Hexapoda</taxon>
        <taxon>Insecta</taxon>
        <taxon>Pterygota</taxon>
        <taxon>Neoptera</taxon>
        <taxon>Endopterygota</taxon>
        <taxon>Lepidoptera</taxon>
        <taxon>Glossata</taxon>
        <taxon>Ditrysia</taxon>
        <taxon>Tineoidea</taxon>
        <taxon>Psychidae</taxon>
        <taxon>Oiketicinae</taxon>
        <taxon>Eumeta</taxon>
    </lineage>
</organism>
<sequence>MDEIMKVLKCMKVRKAAEYARVSSEMLRGSEDVVATLLQQLFNKKWKNRRVSNDWRKAVIVPFSKRKGSGYVSSKYRPVSLLSVVDKLYSKSIIERLVNGTENKNWDVQAKFR</sequence>
<dbReference type="Proteomes" id="UP000299102">
    <property type="component" value="Unassembled WGS sequence"/>
</dbReference>
<dbReference type="PANTHER" id="PTHR33395">
    <property type="entry name" value="TRANSCRIPTASE, PUTATIVE-RELATED-RELATED"/>
    <property type="match status" value="1"/>
</dbReference>
<dbReference type="EMBL" id="BGZK01001096">
    <property type="protein sequence ID" value="GBP71073.1"/>
    <property type="molecule type" value="Genomic_DNA"/>
</dbReference>
<evidence type="ECO:0000313" key="1">
    <source>
        <dbReference type="EMBL" id="GBP71073.1"/>
    </source>
</evidence>
<accession>A0A4C1Y6T5</accession>
<proteinExistence type="predicted"/>
<keyword evidence="2" id="KW-1185">Reference proteome</keyword>
<protein>
    <recommendedName>
        <fullName evidence="3">RNA-directed DNA polymerase from transposon X-element</fullName>
    </recommendedName>
</protein>
<comment type="caution">
    <text evidence="1">The sequence shown here is derived from an EMBL/GenBank/DDBJ whole genome shotgun (WGS) entry which is preliminary data.</text>
</comment>
<name>A0A4C1Y6T5_EUMVA</name>
<evidence type="ECO:0000313" key="2">
    <source>
        <dbReference type="Proteomes" id="UP000299102"/>
    </source>
</evidence>
<dbReference type="AlphaFoldDB" id="A0A4C1Y6T5"/>
<reference evidence="1 2" key="1">
    <citation type="journal article" date="2019" name="Commun. Biol.">
        <title>The bagworm genome reveals a unique fibroin gene that provides high tensile strength.</title>
        <authorList>
            <person name="Kono N."/>
            <person name="Nakamura H."/>
            <person name="Ohtoshi R."/>
            <person name="Tomita M."/>
            <person name="Numata K."/>
            <person name="Arakawa K."/>
        </authorList>
    </citation>
    <scope>NUCLEOTIDE SEQUENCE [LARGE SCALE GENOMIC DNA]</scope>
</reference>